<dbReference type="RefSeq" id="WP_263733102.1">
    <property type="nucleotide sequence ID" value="NZ_JAOWKY010000001.1"/>
</dbReference>
<name>A0ABT2Z8P3_9RHOB</name>
<protein>
    <submittedName>
        <fullName evidence="1">Uncharacterized protein</fullName>
    </submittedName>
</protein>
<keyword evidence="2" id="KW-1185">Reference proteome</keyword>
<dbReference type="EMBL" id="JAOWKY010000001">
    <property type="protein sequence ID" value="MCV2867453.1"/>
    <property type="molecule type" value="Genomic_DNA"/>
</dbReference>
<reference evidence="1 2" key="1">
    <citation type="submission" date="2022-10" db="EMBL/GenBank/DDBJ databases">
        <title>Defluviimonas sp. nov., isolated from ocean surface water.</title>
        <authorList>
            <person name="He W."/>
            <person name="Wang L."/>
            <person name="Zhang D.-F."/>
        </authorList>
    </citation>
    <scope>NUCLEOTIDE SEQUENCE [LARGE SCALE GENOMIC DNA]</scope>
    <source>
        <strain evidence="1 2">WL0002</strain>
    </source>
</reference>
<accession>A0ABT2Z8P3</accession>
<dbReference type="Proteomes" id="UP001652542">
    <property type="component" value="Unassembled WGS sequence"/>
</dbReference>
<evidence type="ECO:0000313" key="1">
    <source>
        <dbReference type="EMBL" id="MCV2867453.1"/>
    </source>
</evidence>
<proteinExistence type="predicted"/>
<gene>
    <name evidence="1" type="ORF">OEW28_02295</name>
</gene>
<evidence type="ECO:0000313" key="2">
    <source>
        <dbReference type="Proteomes" id="UP001652542"/>
    </source>
</evidence>
<sequence length="178" mass="20739">MRDRDQVQWEARLFDRDLRTELNEAVAIVRAFHEEMKPLKELKAELQDDQEQVMDKLGDWYDDAAPGFFQKSKKIPKNSFLGSLGLAQTLDRRDNLKARRDSIGEQIVDVKDELDDIYETKLRPAKEARDGVMQQHFRERAVEFQAEIDACDVRFADLRALIASAQVRSYGGWILHRC</sequence>
<comment type="caution">
    <text evidence="1">The sequence shown here is derived from an EMBL/GenBank/DDBJ whole genome shotgun (WGS) entry which is preliminary data.</text>
</comment>
<organism evidence="1 2">
    <name type="scientific">Albidovulum marisflavi</name>
    <dbReference type="NCBI Taxonomy" id="2984159"/>
    <lineage>
        <taxon>Bacteria</taxon>
        <taxon>Pseudomonadati</taxon>
        <taxon>Pseudomonadota</taxon>
        <taxon>Alphaproteobacteria</taxon>
        <taxon>Rhodobacterales</taxon>
        <taxon>Paracoccaceae</taxon>
        <taxon>Albidovulum</taxon>
    </lineage>
</organism>